<evidence type="ECO:0000256" key="1">
    <source>
        <dbReference type="SAM" id="MobiDB-lite"/>
    </source>
</evidence>
<dbReference type="PANTHER" id="PTHR35889:SF3">
    <property type="entry name" value="F-BOX DOMAIN-CONTAINING PROTEIN"/>
    <property type="match status" value="1"/>
</dbReference>
<dbReference type="AlphaFoldDB" id="A0A382GUG8"/>
<name>A0A382GUG8_9ZZZZ</name>
<organism evidence="3">
    <name type="scientific">marine metagenome</name>
    <dbReference type="NCBI Taxonomy" id="408172"/>
    <lineage>
        <taxon>unclassified sequences</taxon>
        <taxon>metagenomes</taxon>
        <taxon>ecological metagenomes</taxon>
    </lineage>
</organism>
<feature type="compositionally biased region" description="Basic residues" evidence="1">
    <location>
        <begin position="79"/>
        <end position="96"/>
    </location>
</feature>
<dbReference type="Gene3D" id="2.30.30.700">
    <property type="entry name" value="SLA1 homology domain 1"/>
    <property type="match status" value="1"/>
</dbReference>
<gene>
    <name evidence="3" type="ORF">METZ01_LOCUS231594</name>
</gene>
<evidence type="ECO:0000313" key="3">
    <source>
        <dbReference type="EMBL" id="SVB78740.1"/>
    </source>
</evidence>
<protein>
    <recommendedName>
        <fullName evidence="2">DUF1549 domain-containing protein</fullName>
    </recommendedName>
</protein>
<reference evidence="3" key="1">
    <citation type="submission" date="2018-05" db="EMBL/GenBank/DDBJ databases">
        <authorList>
            <person name="Lanie J.A."/>
            <person name="Ng W.-L."/>
            <person name="Kazmierczak K.M."/>
            <person name="Andrzejewski T.M."/>
            <person name="Davidsen T.M."/>
            <person name="Wayne K.J."/>
            <person name="Tettelin H."/>
            <person name="Glass J.I."/>
            <person name="Rusch D."/>
            <person name="Podicherti R."/>
            <person name="Tsui H.-C.T."/>
            <person name="Winkler M.E."/>
        </authorList>
    </citation>
    <scope>NUCLEOTIDE SEQUENCE</scope>
</reference>
<feature type="region of interest" description="Disordered" evidence="1">
    <location>
        <begin position="78"/>
        <end position="106"/>
    </location>
</feature>
<feature type="domain" description="DUF1549" evidence="2">
    <location>
        <begin position="139"/>
        <end position="321"/>
    </location>
</feature>
<accession>A0A382GUG8</accession>
<dbReference type="InterPro" id="IPR011444">
    <property type="entry name" value="DUF1549"/>
</dbReference>
<feature type="non-terminal residue" evidence="3">
    <location>
        <position position="419"/>
    </location>
</feature>
<dbReference type="Pfam" id="PF07583">
    <property type="entry name" value="PSCyt2"/>
    <property type="match status" value="1"/>
</dbReference>
<evidence type="ECO:0000259" key="2">
    <source>
        <dbReference type="Pfam" id="PF07583"/>
    </source>
</evidence>
<dbReference type="PANTHER" id="PTHR35889">
    <property type="entry name" value="CYCLOINULO-OLIGOSACCHARIDE FRUCTANOTRANSFERASE-RELATED"/>
    <property type="match status" value="1"/>
</dbReference>
<sequence length="419" mass="46408">MKEWLLACTCLLLFGIASVWAKDEKSQDLHDWTNLAGKVIEAGFVSANEETVTLAMNGKNYEVPLASLSPESQSLAAKLAKRPKGKDRKAERRNRKKKDEEVVSGELPPLTEIANAPRVSTNVDLRLSDADVAKAAAWIDHYLGLGLKKAGQRLNPPASDNVFVRRAYLDVAGRIPTDEETLAFVESKDSGKRAALIDTLLVSDGFRSHFFNWLGDLLRYKDGIKRSNYNHYERWLKDQIDLNRPWDEMVTDMLTAEGSLASTGPAGYLLRDPGMPLDNLSNTLSIFLGANVSCAQCHDHPLAEWTQREFFELAAFFGSTDVSDRDPRKVGNKLKSPSLSKQDVIAAVAQNMARVHSLPSQELTFPKDYAYDDVKPGSQVQPALVLWKDGDEKSPAYAVDTKTVSGLRASFASWLTHGQ</sequence>
<dbReference type="EMBL" id="UINC01057510">
    <property type="protein sequence ID" value="SVB78740.1"/>
    <property type="molecule type" value="Genomic_DNA"/>
</dbReference>
<proteinExistence type="predicted"/>